<dbReference type="SUPFAM" id="SSF53335">
    <property type="entry name" value="S-adenosyl-L-methionine-dependent methyltransferases"/>
    <property type="match status" value="1"/>
</dbReference>
<dbReference type="Gene3D" id="3.40.50.150">
    <property type="entry name" value="Vaccinia Virus protein VP39"/>
    <property type="match status" value="1"/>
</dbReference>
<dbReference type="EMBL" id="CAADGD010000043">
    <property type="protein sequence ID" value="VFK70936.1"/>
    <property type="molecule type" value="Genomic_DNA"/>
</dbReference>
<dbReference type="AlphaFoldDB" id="A0A451ACG8"/>
<evidence type="ECO:0000313" key="3">
    <source>
        <dbReference type="EMBL" id="VFK70936.1"/>
    </source>
</evidence>
<dbReference type="GO" id="GO:0032259">
    <property type="term" value="P:methylation"/>
    <property type="evidence" value="ECO:0007669"/>
    <property type="project" value="UniProtKB-KW"/>
</dbReference>
<keyword evidence="2" id="KW-0489">Methyltransferase</keyword>
<name>A0A451ACG8_9GAMM</name>
<dbReference type="InterPro" id="IPR029063">
    <property type="entry name" value="SAM-dependent_MTases_sf"/>
</dbReference>
<reference evidence="2" key="1">
    <citation type="submission" date="2019-02" db="EMBL/GenBank/DDBJ databases">
        <authorList>
            <person name="Gruber-Vodicka R. H."/>
            <person name="Seah K. B. B."/>
        </authorList>
    </citation>
    <scope>NUCLEOTIDE SEQUENCE</scope>
    <source>
        <strain evidence="3">BECK_BY19</strain>
        <strain evidence="2">BECK_BY8</strain>
    </source>
</reference>
<proteinExistence type="predicted"/>
<dbReference type="EMBL" id="CAADFZ010000036">
    <property type="protein sequence ID" value="VFK63747.1"/>
    <property type="molecule type" value="Genomic_DNA"/>
</dbReference>
<protein>
    <submittedName>
        <fullName evidence="2">Methyltransferase domain-containing protein</fullName>
    </submittedName>
</protein>
<gene>
    <name evidence="2" type="ORF">BECKUNK1418G_GA0071005_103621</name>
    <name evidence="3" type="ORF">BECKUNK1418H_GA0071006_104322</name>
</gene>
<dbReference type="GO" id="GO:0008757">
    <property type="term" value="F:S-adenosylmethionine-dependent methyltransferase activity"/>
    <property type="evidence" value="ECO:0007669"/>
    <property type="project" value="InterPro"/>
</dbReference>
<evidence type="ECO:0000259" key="1">
    <source>
        <dbReference type="Pfam" id="PF08241"/>
    </source>
</evidence>
<accession>A0A451ACG8</accession>
<evidence type="ECO:0000313" key="2">
    <source>
        <dbReference type="EMBL" id="VFK63747.1"/>
    </source>
</evidence>
<keyword evidence="2" id="KW-0808">Transferase</keyword>
<sequence>MRVTTKLRNLLYEPDVRLIDVDENRLLDIHREILQRKSLLRSAFETFYREMSKCCDHFLPISGLEIELGSGAGFFKRIRPDVVTSDIRIAPYIDRMIDADDMDLPEESVRCFYAINVFHHLPVPERFFMELSRTLKPGGGCILIEPHNGLASRLLHRYLHKDEHFNPKASTWKNIGTHGPMSKANQALAYIVFERDSKLFYEKYGKLLEIAYRSYCPNSFRYLFSGGLNFRQLLPSMTEPLLRKMENSACRWARYWSFHQIIVLKKL</sequence>
<dbReference type="InterPro" id="IPR013216">
    <property type="entry name" value="Methyltransf_11"/>
</dbReference>
<organism evidence="2">
    <name type="scientific">Candidatus Kentrum sp. UNK</name>
    <dbReference type="NCBI Taxonomy" id="2126344"/>
    <lineage>
        <taxon>Bacteria</taxon>
        <taxon>Pseudomonadati</taxon>
        <taxon>Pseudomonadota</taxon>
        <taxon>Gammaproteobacteria</taxon>
        <taxon>Candidatus Kentrum</taxon>
    </lineage>
</organism>
<feature type="domain" description="Methyltransferase type 11" evidence="1">
    <location>
        <begin position="97"/>
        <end position="142"/>
    </location>
</feature>
<dbReference type="Pfam" id="PF08241">
    <property type="entry name" value="Methyltransf_11"/>
    <property type="match status" value="1"/>
</dbReference>